<dbReference type="Proteomes" id="UP001497453">
    <property type="component" value="Chromosome 6"/>
</dbReference>
<evidence type="ECO:0000313" key="1">
    <source>
        <dbReference type="EMBL" id="CAL1711012.1"/>
    </source>
</evidence>
<proteinExistence type="predicted"/>
<sequence>MAESVSEPTDLQLYFFYNRLSHPDMLRHVLSLEKRPTLVPAFIDDPTSKVNGYAWWGPRSYHPLLKEDMIPNFDPHTTTVHIEGKEVLGHTAIYNGIHEGLFSDPDIAMGRFY</sequence>
<reference evidence="2" key="1">
    <citation type="submission" date="2024-04" db="EMBL/GenBank/DDBJ databases">
        <authorList>
            <person name="Shaw F."/>
            <person name="Minotto A."/>
        </authorList>
    </citation>
    <scope>NUCLEOTIDE SEQUENCE [LARGE SCALE GENOMIC DNA]</scope>
</reference>
<dbReference type="EMBL" id="OZ037949">
    <property type="protein sequence ID" value="CAL1711012.1"/>
    <property type="molecule type" value="Genomic_DNA"/>
</dbReference>
<keyword evidence="2" id="KW-1185">Reference proteome</keyword>
<evidence type="ECO:0000313" key="2">
    <source>
        <dbReference type="Proteomes" id="UP001497453"/>
    </source>
</evidence>
<organism evidence="1 2">
    <name type="scientific">Somion occarium</name>
    <dbReference type="NCBI Taxonomy" id="3059160"/>
    <lineage>
        <taxon>Eukaryota</taxon>
        <taxon>Fungi</taxon>
        <taxon>Dikarya</taxon>
        <taxon>Basidiomycota</taxon>
        <taxon>Agaricomycotina</taxon>
        <taxon>Agaricomycetes</taxon>
        <taxon>Polyporales</taxon>
        <taxon>Cerrenaceae</taxon>
        <taxon>Somion</taxon>
    </lineage>
</organism>
<protein>
    <submittedName>
        <fullName evidence="1">Uncharacterized protein</fullName>
    </submittedName>
</protein>
<gene>
    <name evidence="1" type="ORF">GFSPODELE1_LOCUS8135</name>
</gene>
<name>A0ABP1DW06_9APHY</name>
<accession>A0ABP1DW06</accession>